<dbReference type="EMBL" id="JARKIK010000074">
    <property type="protein sequence ID" value="KAK8727894.1"/>
    <property type="molecule type" value="Genomic_DNA"/>
</dbReference>
<name>A0AAW0WKD4_CHEQU</name>
<gene>
    <name evidence="1" type="ORF">OTU49_009507</name>
</gene>
<sequence length="123" mass="13629">PSLSVDYLPLSLLSAPCISRPPSTPIAATGTHVPRFVTQDVWASPPLPQQRLHPPPYLQEDQLVEVHTSCRNNLHHPKTCATTQCYSFPLPSCRILVISRSLLRLDLAFRVKHRGSCSVADPL</sequence>
<evidence type="ECO:0000313" key="1">
    <source>
        <dbReference type="EMBL" id="KAK8727894.1"/>
    </source>
</evidence>
<keyword evidence="2" id="KW-1185">Reference proteome</keyword>
<organism evidence="1 2">
    <name type="scientific">Cherax quadricarinatus</name>
    <name type="common">Australian red claw crayfish</name>
    <dbReference type="NCBI Taxonomy" id="27406"/>
    <lineage>
        <taxon>Eukaryota</taxon>
        <taxon>Metazoa</taxon>
        <taxon>Ecdysozoa</taxon>
        <taxon>Arthropoda</taxon>
        <taxon>Crustacea</taxon>
        <taxon>Multicrustacea</taxon>
        <taxon>Malacostraca</taxon>
        <taxon>Eumalacostraca</taxon>
        <taxon>Eucarida</taxon>
        <taxon>Decapoda</taxon>
        <taxon>Pleocyemata</taxon>
        <taxon>Astacidea</taxon>
        <taxon>Parastacoidea</taxon>
        <taxon>Parastacidae</taxon>
        <taxon>Cherax</taxon>
    </lineage>
</organism>
<protein>
    <submittedName>
        <fullName evidence="1">Uncharacterized protein</fullName>
    </submittedName>
</protein>
<dbReference type="AlphaFoldDB" id="A0AAW0WKD4"/>
<reference evidence="1 2" key="1">
    <citation type="journal article" date="2024" name="BMC Genomics">
        <title>Genome assembly of redclaw crayfish (Cherax quadricarinatus) provides insights into its immune adaptation and hypoxia tolerance.</title>
        <authorList>
            <person name="Liu Z."/>
            <person name="Zheng J."/>
            <person name="Li H."/>
            <person name="Fang K."/>
            <person name="Wang S."/>
            <person name="He J."/>
            <person name="Zhou D."/>
            <person name="Weng S."/>
            <person name="Chi M."/>
            <person name="Gu Z."/>
            <person name="He J."/>
            <person name="Li F."/>
            <person name="Wang M."/>
        </authorList>
    </citation>
    <scope>NUCLEOTIDE SEQUENCE [LARGE SCALE GENOMIC DNA]</scope>
    <source>
        <strain evidence="1">ZL_2023a</strain>
    </source>
</reference>
<evidence type="ECO:0000313" key="2">
    <source>
        <dbReference type="Proteomes" id="UP001445076"/>
    </source>
</evidence>
<feature type="non-terminal residue" evidence="1">
    <location>
        <position position="1"/>
    </location>
</feature>
<dbReference type="Proteomes" id="UP001445076">
    <property type="component" value="Unassembled WGS sequence"/>
</dbReference>
<comment type="caution">
    <text evidence="1">The sequence shown here is derived from an EMBL/GenBank/DDBJ whole genome shotgun (WGS) entry which is preliminary data.</text>
</comment>
<proteinExistence type="predicted"/>
<accession>A0AAW0WKD4</accession>